<keyword evidence="7" id="KW-1185">Reference proteome</keyword>
<protein>
    <recommendedName>
        <fullName evidence="8">S-adenosylmethionine-dependent methyltransferase</fullName>
    </recommendedName>
</protein>
<comment type="similarity">
    <text evidence="1">Belongs to the methyltransferase superfamily. Type-7 methyltransferase family.</text>
</comment>
<dbReference type="GO" id="GO:0008168">
    <property type="term" value="F:methyltransferase activity"/>
    <property type="evidence" value="ECO:0007669"/>
    <property type="project" value="UniProtKB-KW"/>
</dbReference>
<comment type="caution">
    <text evidence="6">The sequence shown here is derived from an EMBL/GenBank/DDBJ whole genome shotgun (WGS) entry which is preliminary data.</text>
</comment>
<evidence type="ECO:0000256" key="4">
    <source>
        <dbReference type="ARBA" id="ARBA00022723"/>
    </source>
</evidence>
<proteinExistence type="inferred from homology"/>
<dbReference type="InterPro" id="IPR042086">
    <property type="entry name" value="MeTrfase_capping"/>
</dbReference>
<organism evidence="6 7">
    <name type="scientific">Penstemon smallii</name>
    <dbReference type="NCBI Taxonomy" id="265156"/>
    <lineage>
        <taxon>Eukaryota</taxon>
        <taxon>Viridiplantae</taxon>
        <taxon>Streptophyta</taxon>
        <taxon>Embryophyta</taxon>
        <taxon>Tracheophyta</taxon>
        <taxon>Spermatophyta</taxon>
        <taxon>Magnoliopsida</taxon>
        <taxon>eudicotyledons</taxon>
        <taxon>Gunneridae</taxon>
        <taxon>Pentapetalae</taxon>
        <taxon>asterids</taxon>
        <taxon>lamiids</taxon>
        <taxon>Lamiales</taxon>
        <taxon>Plantaginaceae</taxon>
        <taxon>Cheloneae</taxon>
        <taxon>Penstemon</taxon>
    </lineage>
</organism>
<dbReference type="GO" id="GO:0032259">
    <property type="term" value="P:methylation"/>
    <property type="evidence" value="ECO:0007669"/>
    <property type="project" value="UniProtKB-KW"/>
</dbReference>
<dbReference type="SUPFAM" id="SSF53335">
    <property type="entry name" value="S-adenosyl-L-methionine-dependent methyltransferases"/>
    <property type="match status" value="1"/>
</dbReference>
<dbReference type="GO" id="GO:0046872">
    <property type="term" value="F:metal ion binding"/>
    <property type="evidence" value="ECO:0007669"/>
    <property type="project" value="UniProtKB-KW"/>
</dbReference>
<dbReference type="Pfam" id="PF03492">
    <property type="entry name" value="Methyltransf_7"/>
    <property type="match status" value="1"/>
</dbReference>
<name>A0ABD3SJS9_9LAMI</name>
<evidence type="ECO:0000256" key="5">
    <source>
        <dbReference type="ARBA" id="ARBA00022842"/>
    </source>
</evidence>
<keyword evidence="4" id="KW-0479">Metal-binding</keyword>
<dbReference type="Gene3D" id="3.40.50.150">
    <property type="entry name" value="Vaccinia Virus protein VP39"/>
    <property type="match status" value="1"/>
</dbReference>
<gene>
    <name evidence="6" type="ORF">ACJIZ3_020843</name>
</gene>
<evidence type="ECO:0000256" key="1">
    <source>
        <dbReference type="ARBA" id="ARBA00007967"/>
    </source>
</evidence>
<dbReference type="AlphaFoldDB" id="A0ABD3SJS9"/>
<dbReference type="InterPro" id="IPR029063">
    <property type="entry name" value="SAM-dependent_MTases_sf"/>
</dbReference>
<keyword evidence="5" id="KW-0460">Magnesium</keyword>
<sequence>MEANVEISSKPSLNGYVMTGGSGNQSYAKNSSYQRNVIDATKLLIQKAVSEQLHPRNFLALETFYVADLGCSVGPNTFISVQNIIDAVKLKYQSTNDKIPEFQVLFNDHLLNDFNTLFKCLPLNREYYASGVPGSFYSHLFPRASLHFVHTSYSLHWLSCVPKEVITSNKGRIHHLGAGEEVTKAYSRQHAVDFANFLQARAREVVPGGLMVIVLPSRPDGVSHSLISLNIMFDILGSSLMDLAKKGIIDEEKVDAFNIPIHVASPLELEATIKQDGCFSIEKMESLPEVSAAYMYHMHHIPHFVSLTLRATTQELISEHFGEEILDGLFEVFTNKLVEAHKDAKLGLRSNLFLLLKRKEEGIIN</sequence>
<accession>A0ABD3SJS9</accession>
<dbReference type="InterPro" id="IPR005299">
    <property type="entry name" value="MeTrfase_7"/>
</dbReference>
<dbReference type="Gene3D" id="1.10.1200.270">
    <property type="entry name" value="Methyltransferase, alpha-helical capping domain"/>
    <property type="match status" value="1"/>
</dbReference>
<evidence type="ECO:0000256" key="2">
    <source>
        <dbReference type="ARBA" id="ARBA00022603"/>
    </source>
</evidence>
<evidence type="ECO:0000256" key="3">
    <source>
        <dbReference type="ARBA" id="ARBA00022679"/>
    </source>
</evidence>
<dbReference type="PANTHER" id="PTHR31009">
    <property type="entry name" value="S-ADENOSYL-L-METHIONINE:CARBOXYL METHYLTRANSFERASE FAMILY PROTEIN"/>
    <property type="match status" value="1"/>
</dbReference>
<evidence type="ECO:0000313" key="7">
    <source>
        <dbReference type="Proteomes" id="UP001634393"/>
    </source>
</evidence>
<dbReference type="EMBL" id="JBJXBP010000006">
    <property type="protein sequence ID" value="KAL3824814.1"/>
    <property type="molecule type" value="Genomic_DNA"/>
</dbReference>
<keyword evidence="3" id="KW-0808">Transferase</keyword>
<evidence type="ECO:0008006" key="8">
    <source>
        <dbReference type="Google" id="ProtNLM"/>
    </source>
</evidence>
<dbReference type="Proteomes" id="UP001634393">
    <property type="component" value="Unassembled WGS sequence"/>
</dbReference>
<keyword evidence="2" id="KW-0489">Methyltransferase</keyword>
<reference evidence="6 7" key="1">
    <citation type="submission" date="2024-12" db="EMBL/GenBank/DDBJ databases">
        <title>The unique morphological basis and parallel evolutionary history of personate flowers in Penstemon.</title>
        <authorList>
            <person name="Depatie T.H."/>
            <person name="Wessinger C.A."/>
        </authorList>
    </citation>
    <scope>NUCLEOTIDE SEQUENCE [LARGE SCALE GENOMIC DNA]</scope>
    <source>
        <strain evidence="6">WTNN_2</strain>
        <tissue evidence="6">Leaf</tissue>
    </source>
</reference>
<evidence type="ECO:0000313" key="6">
    <source>
        <dbReference type="EMBL" id="KAL3824814.1"/>
    </source>
</evidence>